<keyword evidence="3" id="KW-1185">Reference proteome</keyword>
<name>A0A1B0AJT7_GLOPL</name>
<reference evidence="3" key="1">
    <citation type="submission" date="2014-03" db="EMBL/GenBank/DDBJ databases">
        <authorList>
            <person name="Aksoy S."/>
            <person name="Warren W."/>
            <person name="Wilson R.K."/>
        </authorList>
    </citation>
    <scope>NUCLEOTIDE SEQUENCE [LARGE SCALE GENOMIC DNA]</scope>
    <source>
        <strain evidence="3">IAEA</strain>
    </source>
</reference>
<dbReference type="AlphaFoldDB" id="A0A1B0AJT7"/>
<dbReference type="EnsemblMetazoa" id="GPAI048057-RA">
    <property type="protein sequence ID" value="GPAI048057-PA"/>
    <property type="gene ID" value="GPAI048057"/>
</dbReference>
<organism evidence="2 3">
    <name type="scientific">Glossina pallidipes</name>
    <name type="common">Tsetse fly</name>
    <dbReference type="NCBI Taxonomy" id="7398"/>
    <lineage>
        <taxon>Eukaryota</taxon>
        <taxon>Metazoa</taxon>
        <taxon>Ecdysozoa</taxon>
        <taxon>Arthropoda</taxon>
        <taxon>Hexapoda</taxon>
        <taxon>Insecta</taxon>
        <taxon>Pterygota</taxon>
        <taxon>Neoptera</taxon>
        <taxon>Endopterygota</taxon>
        <taxon>Diptera</taxon>
        <taxon>Brachycera</taxon>
        <taxon>Muscomorpha</taxon>
        <taxon>Hippoboscoidea</taxon>
        <taxon>Glossinidae</taxon>
        <taxon>Glossina</taxon>
    </lineage>
</organism>
<dbReference type="VEuPathDB" id="VectorBase:GPAI048057"/>
<feature type="region of interest" description="Disordered" evidence="1">
    <location>
        <begin position="43"/>
        <end position="91"/>
    </location>
</feature>
<sequence length="103" mass="10756">MLLTFYAKTPKRPFLMQFIGVPEGPRAPGPGPFDSLDCSERVPGGTMPLRGASSSRITPLRGMVPPGTRSEQSKESNGPGPGALGPSGTPINCIKNGRFGVFA</sequence>
<dbReference type="Proteomes" id="UP000092445">
    <property type="component" value="Unassembled WGS sequence"/>
</dbReference>
<evidence type="ECO:0000256" key="1">
    <source>
        <dbReference type="SAM" id="MobiDB-lite"/>
    </source>
</evidence>
<reference evidence="2" key="2">
    <citation type="submission" date="2020-05" db="UniProtKB">
        <authorList>
            <consortium name="EnsemblMetazoa"/>
        </authorList>
    </citation>
    <scope>IDENTIFICATION</scope>
    <source>
        <strain evidence="2">IAEA</strain>
    </source>
</reference>
<evidence type="ECO:0000313" key="3">
    <source>
        <dbReference type="Proteomes" id="UP000092445"/>
    </source>
</evidence>
<accession>A0A1B0AJT7</accession>
<protein>
    <submittedName>
        <fullName evidence="2">Uncharacterized protein</fullName>
    </submittedName>
</protein>
<proteinExistence type="predicted"/>
<evidence type="ECO:0000313" key="2">
    <source>
        <dbReference type="EnsemblMetazoa" id="GPAI048057-PA"/>
    </source>
</evidence>